<keyword evidence="5" id="KW-0598">Phosphotransferase system</keyword>
<dbReference type="PROSITE" id="PS51094">
    <property type="entry name" value="PTS_EIIA_TYPE_2"/>
    <property type="match status" value="1"/>
</dbReference>
<keyword evidence="3" id="KW-0762">Sugar transport</keyword>
<evidence type="ECO:0000259" key="6">
    <source>
        <dbReference type="PROSITE" id="PS51094"/>
    </source>
</evidence>
<dbReference type="AlphaFoldDB" id="A0A9D1WUZ1"/>
<name>A0A9D1WUZ1_9FIRM</name>
<keyword evidence="2" id="KW-0597">Phosphoprotein</keyword>
<dbReference type="EMBL" id="DXEM01000013">
    <property type="protein sequence ID" value="HIX67321.1"/>
    <property type="molecule type" value="Genomic_DNA"/>
</dbReference>
<dbReference type="GO" id="GO:0016020">
    <property type="term" value="C:membrane"/>
    <property type="evidence" value="ECO:0007669"/>
    <property type="project" value="InterPro"/>
</dbReference>
<evidence type="ECO:0000256" key="3">
    <source>
        <dbReference type="ARBA" id="ARBA00022597"/>
    </source>
</evidence>
<dbReference type="PANTHER" id="PTHR47738:SF2">
    <property type="entry name" value="PTS SYSTEM FRUCTOSE-LIKE EIIA COMPONENT"/>
    <property type="match status" value="1"/>
</dbReference>
<evidence type="ECO:0000256" key="1">
    <source>
        <dbReference type="ARBA" id="ARBA00022448"/>
    </source>
</evidence>
<feature type="domain" description="PTS EIIA type-2" evidence="6">
    <location>
        <begin position="3"/>
        <end position="147"/>
    </location>
</feature>
<proteinExistence type="predicted"/>
<evidence type="ECO:0000256" key="5">
    <source>
        <dbReference type="ARBA" id="ARBA00022683"/>
    </source>
</evidence>
<comment type="caution">
    <text evidence="7">The sequence shown here is derived from an EMBL/GenBank/DDBJ whole genome shotgun (WGS) entry which is preliminary data.</text>
</comment>
<dbReference type="Gene3D" id="3.40.930.10">
    <property type="entry name" value="Mannitol-specific EII, Chain A"/>
    <property type="match status" value="1"/>
</dbReference>
<dbReference type="InterPro" id="IPR004715">
    <property type="entry name" value="PTS_IIA_fruc"/>
</dbReference>
<dbReference type="Proteomes" id="UP000886721">
    <property type="component" value="Unassembled WGS sequence"/>
</dbReference>
<dbReference type="InterPro" id="IPR002178">
    <property type="entry name" value="PTS_EIIA_type-2_dom"/>
</dbReference>
<sequence>MSTLFNRDCILFDIDADSKEEIILTLIHRLKQTGKITNAEDFYHDTLAREAICPTSIGYNISFPHGKSDHVKEACIAYGRSRRPILWNTETGETVSSILLIAVPKTDGAMTHLKILASLSRKIMHAEFRDILIGSEKEAIYQLLENALSDNQTEAELCETHCAH</sequence>
<dbReference type="GO" id="GO:0009401">
    <property type="term" value="P:phosphoenolpyruvate-dependent sugar phosphotransferase system"/>
    <property type="evidence" value="ECO:0007669"/>
    <property type="project" value="UniProtKB-KW"/>
</dbReference>
<protein>
    <submittedName>
        <fullName evidence="7">Fructose PTS transporter subunit IIA</fullName>
        <ecNumber evidence="7">2.7.1.202</ecNumber>
    </submittedName>
</protein>
<gene>
    <name evidence="7" type="ORF">H9735_04230</name>
</gene>
<reference evidence="7" key="1">
    <citation type="journal article" date="2021" name="PeerJ">
        <title>Extensive microbial diversity within the chicken gut microbiome revealed by metagenomics and culture.</title>
        <authorList>
            <person name="Gilroy R."/>
            <person name="Ravi A."/>
            <person name="Getino M."/>
            <person name="Pursley I."/>
            <person name="Horton D.L."/>
            <person name="Alikhan N.F."/>
            <person name="Baker D."/>
            <person name="Gharbi K."/>
            <person name="Hall N."/>
            <person name="Watson M."/>
            <person name="Adriaenssens E.M."/>
            <person name="Foster-Nyarko E."/>
            <person name="Jarju S."/>
            <person name="Secka A."/>
            <person name="Antonio M."/>
            <person name="Oren A."/>
            <person name="Chaudhuri R.R."/>
            <person name="La Ragione R."/>
            <person name="Hildebrand F."/>
            <person name="Pallen M.J."/>
        </authorList>
    </citation>
    <scope>NUCLEOTIDE SEQUENCE</scope>
    <source>
        <strain evidence="7">CHK191-13928</strain>
    </source>
</reference>
<evidence type="ECO:0000313" key="7">
    <source>
        <dbReference type="EMBL" id="HIX67321.1"/>
    </source>
</evidence>
<evidence type="ECO:0000313" key="8">
    <source>
        <dbReference type="Proteomes" id="UP000886721"/>
    </source>
</evidence>
<keyword evidence="1" id="KW-0813">Transport</keyword>
<keyword evidence="4 7" id="KW-0808">Transferase</keyword>
<dbReference type="NCBIfam" id="TIGR00848">
    <property type="entry name" value="fruA"/>
    <property type="match status" value="1"/>
</dbReference>
<dbReference type="SUPFAM" id="SSF55804">
    <property type="entry name" value="Phoshotransferase/anion transport protein"/>
    <property type="match status" value="1"/>
</dbReference>
<dbReference type="InterPro" id="IPR016152">
    <property type="entry name" value="PTrfase/Anion_transptr"/>
</dbReference>
<dbReference type="EC" id="2.7.1.202" evidence="7"/>
<reference evidence="7" key="2">
    <citation type="submission" date="2021-04" db="EMBL/GenBank/DDBJ databases">
        <authorList>
            <person name="Gilroy R."/>
        </authorList>
    </citation>
    <scope>NUCLEOTIDE SEQUENCE</scope>
    <source>
        <strain evidence="7">CHK191-13928</strain>
    </source>
</reference>
<dbReference type="PANTHER" id="PTHR47738">
    <property type="entry name" value="PTS SYSTEM FRUCTOSE-LIKE EIIA COMPONENT-RELATED"/>
    <property type="match status" value="1"/>
</dbReference>
<accession>A0A9D1WUZ1</accession>
<evidence type="ECO:0000256" key="4">
    <source>
        <dbReference type="ARBA" id="ARBA00022679"/>
    </source>
</evidence>
<dbReference type="InterPro" id="IPR051541">
    <property type="entry name" value="PTS_SugarTrans_NitroReg"/>
</dbReference>
<dbReference type="Pfam" id="PF00359">
    <property type="entry name" value="PTS_EIIA_2"/>
    <property type="match status" value="1"/>
</dbReference>
<organism evidence="7 8">
    <name type="scientific">Candidatus Anaerostipes excrementavium</name>
    <dbReference type="NCBI Taxonomy" id="2838463"/>
    <lineage>
        <taxon>Bacteria</taxon>
        <taxon>Bacillati</taxon>
        <taxon>Bacillota</taxon>
        <taxon>Clostridia</taxon>
        <taxon>Lachnospirales</taxon>
        <taxon>Lachnospiraceae</taxon>
        <taxon>Anaerostipes</taxon>
    </lineage>
</organism>
<evidence type="ECO:0000256" key="2">
    <source>
        <dbReference type="ARBA" id="ARBA00022553"/>
    </source>
</evidence>
<dbReference type="CDD" id="cd00211">
    <property type="entry name" value="PTS_IIA_fru"/>
    <property type="match status" value="1"/>
</dbReference>
<dbReference type="GO" id="GO:0008982">
    <property type="term" value="F:protein-N(PI)-phosphohistidine-sugar phosphotransferase activity"/>
    <property type="evidence" value="ECO:0007669"/>
    <property type="project" value="InterPro"/>
</dbReference>